<dbReference type="PANTHER" id="PTHR11941:SF54">
    <property type="entry name" value="ENOYL-COA HYDRATASE, MITOCHONDRIAL"/>
    <property type="match status" value="1"/>
</dbReference>
<dbReference type="EMBL" id="NEVM01000005">
    <property type="protein sequence ID" value="OZI29828.1"/>
    <property type="molecule type" value="Genomic_DNA"/>
</dbReference>
<dbReference type="OrthoDB" id="9802362at2"/>
<evidence type="ECO:0000256" key="1">
    <source>
        <dbReference type="SAM" id="MobiDB-lite"/>
    </source>
</evidence>
<dbReference type="AlphaFoldDB" id="A0A261RXL9"/>
<feature type="region of interest" description="Disordered" evidence="1">
    <location>
        <begin position="286"/>
        <end position="305"/>
    </location>
</feature>
<comment type="caution">
    <text evidence="2">The sequence shown here is derived from an EMBL/GenBank/DDBJ whole genome shotgun (WGS) entry which is preliminary data.</text>
</comment>
<dbReference type="GO" id="GO:0006635">
    <property type="term" value="P:fatty acid beta-oxidation"/>
    <property type="evidence" value="ECO:0007669"/>
    <property type="project" value="TreeGrafter"/>
</dbReference>
<dbReference type="CDD" id="cd06558">
    <property type="entry name" value="crotonase-like"/>
    <property type="match status" value="1"/>
</dbReference>
<protein>
    <recommendedName>
        <fullName evidence="4">Enoyl-CoA hydratase</fullName>
    </recommendedName>
</protein>
<evidence type="ECO:0000313" key="3">
    <source>
        <dbReference type="Proteomes" id="UP000216020"/>
    </source>
</evidence>
<feature type="compositionally biased region" description="Pro residues" evidence="1">
    <location>
        <begin position="292"/>
        <end position="305"/>
    </location>
</feature>
<name>A0A261RXL9_9BORD</name>
<dbReference type="PANTHER" id="PTHR11941">
    <property type="entry name" value="ENOYL-COA HYDRATASE-RELATED"/>
    <property type="match status" value="1"/>
</dbReference>
<dbReference type="Pfam" id="PF00378">
    <property type="entry name" value="ECH_1"/>
    <property type="match status" value="1"/>
</dbReference>
<dbReference type="InterPro" id="IPR029045">
    <property type="entry name" value="ClpP/crotonase-like_dom_sf"/>
</dbReference>
<accession>A0A261RXL9</accession>
<evidence type="ECO:0000313" key="2">
    <source>
        <dbReference type="EMBL" id="OZI29828.1"/>
    </source>
</evidence>
<dbReference type="NCBIfam" id="NF006452">
    <property type="entry name" value="PRK08788.1"/>
    <property type="match status" value="1"/>
</dbReference>
<sequence length="305" mass="33462">MIMPPHSRLEETPPSRAPTRYALDFDDRFGVLALTWQQDCPPYFSPDLLSDMARELSAIQSERFGPSGALRYFVLRSGHPNIFSLGGDLAFFLRTILARDRQALLAYATQCAHLMHALHSGFQGGVTTIALVQGACTGGGFEAALACNYIVAERHARFSFPEIQLGIFPGMGALPLLARRLGQRDYEEVCHSGRSFSAEALADKGLIDVIADTGQGEQAANAWIRKRHPAFASHREMAAVRQARAPMSRADFEASLPRWVDVVLSLDQRRLAMLSLAIQKQQAESRSRCIAPAPPCPPSNHPQPG</sequence>
<gene>
    <name evidence="2" type="ORF">CAL29_17115</name>
</gene>
<dbReference type="InterPro" id="IPR001753">
    <property type="entry name" value="Enoyl-CoA_hydra/iso"/>
</dbReference>
<keyword evidence="3" id="KW-1185">Reference proteome</keyword>
<dbReference type="Proteomes" id="UP000216020">
    <property type="component" value="Unassembled WGS sequence"/>
</dbReference>
<dbReference type="SUPFAM" id="SSF52096">
    <property type="entry name" value="ClpP/crotonase"/>
    <property type="match status" value="1"/>
</dbReference>
<dbReference type="Gene3D" id="3.90.226.10">
    <property type="entry name" value="2-enoyl-CoA Hydratase, Chain A, domain 1"/>
    <property type="match status" value="1"/>
</dbReference>
<reference evidence="3" key="1">
    <citation type="submission" date="2017-05" db="EMBL/GenBank/DDBJ databases">
        <title>Complete and WGS of Bordetella genogroups.</title>
        <authorList>
            <person name="Spilker T."/>
            <person name="Lipuma J."/>
        </authorList>
    </citation>
    <scope>NUCLEOTIDE SEQUENCE [LARGE SCALE GENOMIC DNA]</scope>
    <source>
        <strain evidence="3">AU16122</strain>
    </source>
</reference>
<organism evidence="2 3">
    <name type="scientific">Bordetella genomosp. 10</name>
    <dbReference type="NCBI Taxonomy" id="1416804"/>
    <lineage>
        <taxon>Bacteria</taxon>
        <taxon>Pseudomonadati</taxon>
        <taxon>Pseudomonadota</taxon>
        <taxon>Betaproteobacteria</taxon>
        <taxon>Burkholderiales</taxon>
        <taxon>Alcaligenaceae</taxon>
        <taxon>Bordetella</taxon>
    </lineage>
</organism>
<evidence type="ECO:0008006" key="4">
    <source>
        <dbReference type="Google" id="ProtNLM"/>
    </source>
</evidence>
<dbReference type="GO" id="GO:0003824">
    <property type="term" value="F:catalytic activity"/>
    <property type="evidence" value="ECO:0007669"/>
    <property type="project" value="UniProtKB-ARBA"/>
</dbReference>
<proteinExistence type="predicted"/>